<dbReference type="GeneID" id="102810422"/>
<dbReference type="InterPro" id="IPR029021">
    <property type="entry name" value="Prot-tyrosine_phosphatase-like"/>
</dbReference>
<dbReference type="Proteomes" id="UP000694865">
    <property type="component" value="Unplaced"/>
</dbReference>
<feature type="signal peptide" evidence="1">
    <location>
        <begin position="1"/>
        <end position="23"/>
    </location>
</feature>
<keyword evidence="1" id="KW-0732">Signal</keyword>
<feature type="chain" id="PRO_5046256849" evidence="1">
    <location>
        <begin position="24"/>
        <end position="422"/>
    </location>
</feature>
<name>A0ABM0MCV0_SACKO</name>
<organism evidence="2 3">
    <name type="scientific">Saccoglossus kowalevskii</name>
    <name type="common">Acorn worm</name>
    <dbReference type="NCBI Taxonomy" id="10224"/>
    <lineage>
        <taxon>Eukaryota</taxon>
        <taxon>Metazoa</taxon>
        <taxon>Hemichordata</taxon>
        <taxon>Enteropneusta</taxon>
        <taxon>Harrimaniidae</taxon>
        <taxon>Saccoglossus</taxon>
    </lineage>
</organism>
<dbReference type="Gene3D" id="3.90.190.10">
    <property type="entry name" value="Protein tyrosine phosphatase superfamily"/>
    <property type="match status" value="1"/>
</dbReference>
<protein>
    <submittedName>
        <fullName evidence="3">Uncharacterized protein LOC102810422</fullName>
    </submittedName>
</protein>
<accession>A0ABM0MCV0</accession>
<dbReference type="RefSeq" id="XP_006817841.1">
    <property type="nucleotide sequence ID" value="XM_006817778.1"/>
</dbReference>
<evidence type="ECO:0000256" key="1">
    <source>
        <dbReference type="SAM" id="SignalP"/>
    </source>
</evidence>
<gene>
    <name evidence="3" type="primary">LOC102810422</name>
</gene>
<evidence type="ECO:0000313" key="3">
    <source>
        <dbReference type="RefSeq" id="XP_006817841.1"/>
    </source>
</evidence>
<reference evidence="3" key="1">
    <citation type="submission" date="2025-08" db="UniProtKB">
        <authorList>
            <consortium name="RefSeq"/>
        </authorList>
    </citation>
    <scope>IDENTIFICATION</scope>
    <source>
        <tissue evidence="3">Testes</tissue>
    </source>
</reference>
<proteinExistence type="predicted"/>
<keyword evidence="2" id="KW-1185">Reference proteome</keyword>
<evidence type="ECO:0000313" key="2">
    <source>
        <dbReference type="Proteomes" id="UP000694865"/>
    </source>
</evidence>
<sequence length="422" mass="47977">MLPNFVIIAVSVILFAPYTSTSSEHYEVTWWAKHVVPDYYTAGRLSGRQMMHAADAGFNSIFGNYNHTEEEKFGDEELPTTYVCKQIADRLGMEFDIFPPEIWWSTREGVEYFVQKMDAMKQPTLVYCDTAYSATAIVLLGLMYKTQKDPSFKPKIYSDEFYRIGQAHGFDFDADECLNELVSSITGEPEVKLRTDPSNKLIFWRDYWYAKYISSDWFSAGKIRDKHVSAIVSGGYKAIVNVRNKRANLLNAADMYRESHNKDSDGRMSEIHMDPSQPDEYTCISLTSENQQQCDNPDGCTANLDHSGQIEMGVYNGGRGKVIPYYHIQTDDVTGELFYQYVDKLEEASSHGSVIVHCDSGRRGTAWALLAEGYFNCKNSTWALQQASYMGYRFTEDDDEYRAFIGVLDSANPNCGHQCSLP</sequence>